<evidence type="ECO:0000313" key="11">
    <source>
        <dbReference type="Proteomes" id="UP000046392"/>
    </source>
</evidence>
<evidence type="ECO:0000256" key="6">
    <source>
        <dbReference type="ARBA" id="ARBA00022801"/>
    </source>
</evidence>
<dbReference type="CDD" id="cd01647">
    <property type="entry name" value="RT_LTR"/>
    <property type="match status" value="1"/>
</dbReference>
<reference evidence="12" key="1">
    <citation type="submission" date="2017-02" db="UniProtKB">
        <authorList>
            <consortium name="WormBaseParasite"/>
        </authorList>
    </citation>
    <scope>IDENTIFICATION</scope>
</reference>
<feature type="region of interest" description="Disordered" evidence="9">
    <location>
        <begin position="607"/>
        <end position="628"/>
    </location>
</feature>
<keyword evidence="6" id="KW-0378">Hydrolase</keyword>
<feature type="compositionally biased region" description="Polar residues" evidence="9">
    <location>
        <begin position="350"/>
        <end position="364"/>
    </location>
</feature>
<dbReference type="SUPFAM" id="SSF56672">
    <property type="entry name" value="DNA/RNA polymerases"/>
    <property type="match status" value="1"/>
</dbReference>
<sequence>MENSNIPLPSAPVAVELDLSVFLGAYEAAKTRWSEQQRELASNPSATQTDRTILVDQQTEELRTLIEFFRVSDDTPYVVPFDWGDGDAHPRLQGLTNTIVGQLSKHGILKPFVKGGDVDFGRWKEKTLRRLKVLAVDNEGYNLVNQLCMSLIEAFIPEQSAATLHLERALAKRVDSNGRLLNGLLLPDLLQEIWLDMRSSQVNRKVQLLAKTPKWITGKDTVVQFNRRYDDYLRKRLGVQNVADYLDKNPALRREYYMNYQSCMPVEYRKEIKFDIHRDLAWIDFLKLFEQEEGFQESFEDTGKNDKLPRFKVKGSINNHKGKQYSVNKNRNFNGKRNGLKKRFKNNKTKYNTQNGYTNNRQSFVPNNGYNNNNIVPYNKKGFNEVNPRNTQRVIPSNVANSGNKSTVHGRGRAIKPVNRGPQVNALNIDSLTDNICTKLQDMFLTAKMSTLIAICLLFLCITPVSGQSTIPEFYPWEKCDAPRIPMFYRLTDTQLNSAMPRAVTLTPIDEECEPDTNREPIIGFEIDKLVVSLVGTAPKLPKEYKHSPAILTKCNPAEVVLVNDKYYTRIEDEDESAIIDLDLNIGFVQDVRKEFLLKCPDWDNTKSEDTDIDDGTETASEGEKDTSLTYPSTGSVFDKFNHSGKISCRSGCRLQRNENNGYEFETNAKRFRKERDGLENSCKAASDKIAQDAQVLSKQKENESEISRLRSEIALLKQDQIKMIQRTTYDTDIAQLKTKLDYEQTNRQTIEKEKKEADEKNQQLEKDKLRLEGQLKTCNNDLSIVKNDLKAKQAELDLLSSAPKEEIVQTDFSLELQTCQKLLSEVKTEKSDIESSLKRQYSNAETLLKEEIVDLTSKTRNLNTVIRRVKYNVDFIIKEIRNIYHKPDGVTCIIRKALENRLKSITSFMAGNTRLEYKQPEEVIAMKTNLKAVENSPHYTSYLDITKKLNTVVKDIDLNPSGQDYESLLTFFGGVITTIVGRIVKEKIGDYLSRRNNNTDSNNTQLNTFSSLGVPTINSPASRITTTPVRGVLVNRHGRIGETVNSILTPLPPNSSHTAWNPNITITMNDELYEALIDTGATINVISRKLRDKLALPMEASTLRITTANGDITSTIGRVQNRTVIMGNAHMLTYDVMENCSHDLILGLPAIKQVGVKTLFSKDVTIPANSCNIIHARVSPDIHSKNDVILDLHSYWKNADQILTFEQVCSINDSMVPLVLVNAGRNPVKLHKDTHIGMVHTIEELDDNTLLVNSEEVVPDDADWEETLPPYSDDMTPLDKTSFIKLIDLSNTLLTENEKKILLDILWEFRTAFHEYDGQPGLYTGRQRLNIKLKTTEVPRRIKPSRMSIEKEREISKQIADMLRTGMIEPSRSPYLSRVVLVRKKDQKWRFVVDFRGINTLIEQQTHVIPRIDKITEDAAGRRYYTSFDLKAGFHQIPLDENSRRIAAFITHDGVFQYKVMPMGLTGSPDKFQEVMDEVLQNIPNCYVYLDDILTCADNVTTHLQNISEILDRICIFGMKISIAKRQFAQPSAHYLGFVLDNKGIHPNPDKVKAINDKPIPRTYKEVKSFLGAASYFRRHIRNFSAIAEPLYKLDKNFEWTDIHDNAFTKLKEALINATTLSPPDNTKNYTIFTDASFQDLGAALVQQDKPIAFASRSLKPAEKNYPIIKLEALGLIYALKQFRPYIYGKHTLVITDHKPLLALLKNKELTGILQRYQMAIMEYDLTIQYIKGDANNVADYLSRDSFLAINVKDGLLDEVFPTNGHPPYHIDKFLQYYDEKETEAIPKTGKIRTPSGTRIYVPQQLREKLLEIFHTHPLLGGHLSFDKMNGRFKRIFYWPKMDTDMMTNWQSCLCDIIN</sequence>
<dbReference type="CDD" id="cd00303">
    <property type="entry name" value="retropepsin_like"/>
    <property type="match status" value="1"/>
</dbReference>
<dbReference type="PANTHER" id="PTHR37984">
    <property type="entry name" value="PROTEIN CBG26694"/>
    <property type="match status" value="1"/>
</dbReference>
<dbReference type="InterPro" id="IPR043502">
    <property type="entry name" value="DNA/RNA_pol_sf"/>
</dbReference>
<keyword evidence="7" id="KW-0695">RNA-directed DNA polymerase</keyword>
<dbReference type="Gene3D" id="1.10.340.70">
    <property type="match status" value="1"/>
</dbReference>
<dbReference type="GO" id="GO:0004190">
    <property type="term" value="F:aspartic-type endopeptidase activity"/>
    <property type="evidence" value="ECO:0007669"/>
    <property type="project" value="InterPro"/>
</dbReference>
<dbReference type="GO" id="GO:0003964">
    <property type="term" value="F:RNA-directed DNA polymerase activity"/>
    <property type="evidence" value="ECO:0007669"/>
    <property type="project" value="UniProtKB-EC"/>
</dbReference>
<dbReference type="PROSITE" id="PS00141">
    <property type="entry name" value="ASP_PROTEASE"/>
    <property type="match status" value="1"/>
</dbReference>
<feature type="region of interest" description="Disordered" evidence="9">
    <location>
        <begin position="395"/>
        <end position="418"/>
    </location>
</feature>
<evidence type="ECO:0000256" key="9">
    <source>
        <dbReference type="SAM" id="MobiDB-lite"/>
    </source>
</evidence>
<feature type="coiled-coil region" evidence="8">
    <location>
        <begin position="669"/>
        <end position="796"/>
    </location>
</feature>
<feature type="domain" description="Reverse transcriptase" evidence="10">
    <location>
        <begin position="1364"/>
        <end position="1541"/>
    </location>
</feature>
<dbReference type="Pfam" id="PF17917">
    <property type="entry name" value="RT_RNaseH"/>
    <property type="match status" value="1"/>
</dbReference>
<name>A0A0N5C294_STREA</name>
<dbReference type="Pfam" id="PF00078">
    <property type="entry name" value="RVT_1"/>
    <property type="match status" value="1"/>
</dbReference>
<dbReference type="InterPro" id="IPR001969">
    <property type="entry name" value="Aspartic_peptidase_AS"/>
</dbReference>
<dbReference type="Gene3D" id="3.30.70.270">
    <property type="match status" value="2"/>
</dbReference>
<dbReference type="Proteomes" id="UP000046392">
    <property type="component" value="Unplaced"/>
</dbReference>
<accession>A0A0N5C294</accession>
<evidence type="ECO:0000256" key="2">
    <source>
        <dbReference type="ARBA" id="ARBA00022679"/>
    </source>
</evidence>
<keyword evidence="2" id="KW-0808">Transferase</keyword>
<dbReference type="InterPro" id="IPR041373">
    <property type="entry name" value="RT_RNaseH"/>
</dbReference>
<evidence type="ECO:0000256" key="4">
    <source>
        <dbReference type="ARBA" id="ARBA00022722"/>
    </source>
</evidence>
<keyword evidence="3" id="KW-0548">Nucleotidyltransferase</keyword>
<dbReference type="GO" id="GO:0004519">
    <property type="term" value="F:endonuclease activity"/>
    <property type="evidence" value="ECO:0007669"/>
    <property type="project" value="UniProtKB-KW"/>
</dbReference>
<dbReference type="EC" id="2.7.7.49" evidence="1"/>
<dbReference type="STRING" id="174720.A0A0N5C294"/>
<evidence type="ECO:0000259" key="10">
    <source>
        <dbReference type="PROSITE" id="PS50878"/>
    </source>
</evidence>
<evidence type="ECO:0000313" key="12">
    <source>
        <dbReference type="WBParaSite" id="SPAL_0001210500.1"/>
    </source>
</evidence>
<dbReference type="PANTHER" id="PTHR37984:SF5">
    <property type="entry name" value="PROTEIN NYNRIN-LIKE"/>
    <property type="match status" value="1"/>
</dbReference>
<keyword evidence="8" id="KW-0175">Coiled coil</keyword>
<dbReference type="FunFam" id="3.30.70.270:FF:000020">
    <property type="entry name" value="Transposon Tf2-6 polyprotein-like Protein"/>
    <property type="match status" value="1"/>
</dbReference>
<dbReference type="InterPro" id="IPR000477">
    <property type="entry name" value="RT_dom"/>
</dbReference>
<dbReference type="InterPro" id="IPR043128">
    <property type="entry name" value="Rev_trsase/Diguanyl_cyclase"/>
</dbReference>
<dbReference type="GO" id="GO:0006508">
    <property type="term" value="P:proteolysis"/>
    <property type="evidence" value="ECO:0007669"/>
    <property type="project" value="InterPro"/>
</dbReference>
<dbReference type="GO" id="GO:0003723">
    <property type="term" value="F:RNA binding"/>
    <property type="evidence" value="ECO:0007669"/>
    <property type="project" value="UniProtKB-KW"/>
</dbReference>
<dbReference type="WBParaSite" id="SPAL_0001210500.1">
    <property type="protein sequence ID" value="SPAL_0001210500.1"/>
    <property type="gene ID" value="SPAL_0001210500"/>
</dbReference>
<evidence type="ECO:0000256" key="5">
    <source>
        <dbReference type="ARBA" id="ARBA00022759"/>
    </source>
</evidence>
<evidence type="ECO:0000256" key="1">
    <source>
        <dbReference type="ARBA" id="ARBA00012493"/>
    </source>
</evidence>
<dbReference type="Gene3D" id="3.10.10.10">
    <property type="entry name" value="HIV Type 1 Reverse Transcriptase, subunit A, domain 1"/>
    <property type="match status" value="1"/>
</dbReference>
<dbReference type="PROSITE" id="PS50878">
    <property type="entry name" value="RT_POL"/>
    <property type="match status" value="1"/>
</dbReference>
<keyword evidence="5" id="KW-0255">Endonuclease</keyword>
<dbReference type="InterPro" id="IPR021109">
    <property type="entry name" value="Peptidase_aspartic_dom_sf"/>
</dbReference>
<keyword evidence="4" id="KW-0540">Nuclease</keyword>
<proteinExistence type="predicted"/>
<evidence type="ECO:0000256" key="3">
    <source>
        <dbReference type="ARBA" id="ARBA00022695"/>
    </source>
</evidence>
<feature type="region of interest" description="Disordered" evidence="9">
    <location>
        <begin position="350"/>
        <end position="371"/>
    </location>
</feature>
<dbReference type="CDD" id="cd09274">
    <property type="entry name" value="RNase_HI_RT_Ty3"/>
    <property type="match status" value="1"/>
</dbReference>
<dbReference type="GO" id="GO:0015074">
    <property type="term" value="P:DNA integration"/>
    <property type="evidence" value="ECO:0007669"/>
    <property type="project" value="UniProtKB-KW"/>
</dbReference>
<feature type="compositionally biased region" description="Polar residues" evidence="9">
    <location>
        <begin position="395"/>
        <end position="407"/>
    </location>
</feature>
<organism evidence="11 12">
    <name type="scientific">Strongyloides papillosus</name>
    <name type="common">Intestinal threadworm</name>
    <dbReference type="NCBI Taxonomy" id="174720"/>
    <lineage>
        <taxon>Eukaryota</taxon>
        <taxon>Metazoa</taxon>
        <taxon>Ecdysozoa</taxon>
        <taxon>Nematoda</taxon>
        <taxon>Chromadorea</taxon>
        <taxon>Rhabditida</taxon>
        <taxon>Tylenchina</taxon>
        <taxon>Panagrolaimomorpha</taxon>
        <taxon>Strongyloidoidea</taxon>
        <taxon>Strongyloididae</taxon>
        <taxon>Strongyloides</taxon>
    </lineage>
</organism>
<dbReference type="Pfam" id="PF13650">
    <property type="entry name" value="Asp_protease_2"/>
    <property type="match status" value="1"/>
</dbReference>
<evidence type="ECO:0000256" key="7">
    <source>
        <dbReference type="ARBA" id="ARBA00022918"/>
    </source>
</evidence>
<dbReference type="InterPro" id="IPR050951">
    <property type="entry name" value="Retrovirus_Pol_polyprotein"/>
</dbReference>
<dbReference type="Gene3D" id="2.40.70.10">
    <property type="entry name" value="Acid Proteases"/>
    <property type="match status" value="1"/>
</dbReference>
<evidence type="ECO:0000256" key="8">
    <source>
        <dbReference type="SAM" id="Coils"/>
    </source>
</evidence>
<dbReference type="Pfam" id="PF17921">
    <property type="entry name" value="Integrase_H2C2"/>
    <property type="match status" value="1"/>
</dbReference>
<dbReference type="InterPro" id="IPR041588">
    <property type="entry name" value="Integrase_H2C2"/>
</dbReference>
<keyword evidence="11" id="KW-1185">Reference proteome</keyword>
<protein>
    <recommendedName>
        <fullName evidence="1">RNA-directed DNA polymerase</fullName>
        <ecNumber evidence="1">2.7.7.49</ecNumber>
    </recommendedName>
</protein>
<dbReference type="SUPFAM" id="SSF50630">
    <property type="entry name" value="Acid proteases"/>
    <property type="match status" value="1"/>
</dbReference>